<dbReference type="Pfam" id="PF23243">
    <property type="entry name" value="HEAT_HEATR1"/>
    <property type="match status" value="1"/>
</dbReference>
<dbReference type="GO" id="GO:0030515">
    <property type="term" value="F:snoRNA binding"/>
    <property type="evidence" value="ECO:0007669"/>
    <property type="project" value="TreeGrafter"/>
</dbReference>
<feature type="compositionally biased region" description="Basic and acidic residues" evidence="12">
    <location>
        <begin position="883"/>
        <end position="895"/>
    </location>
</feature>
<dbReference type="InterPro" id="IPR056473">
    <property type="entry name" value="HEAT_Utp10/HEAT1"/>
</dbReference>
<comment type="function">
    <text evidence="9">Involved in nucleolar processing of pre-18S ribosomal RNA. Involved in ribosome biosynthesis.</text>
</comment>
<comment type="subcellular location">
    <subcellularLocation>
        <location evidence="1 11">Nucleus</location>
        <location evidence="1 11">Nucleolus</location>
    </subcellularLocation>
</comment>
<keyword evidence="15" id="KW-1185">Reference proteome</keyword>
<protein>
    <recommendedName>
        <fullName evidence="4 11">U3 small nucleolar RNA-associated protein 10</fullName>
    </recommendedName>
</protein>
<evidence type="ECO:0000313" key="14">
    <source>
        <dbReference type="EMBL" id="KAF2873931.1"/>
    </source>
</evidence>
<evidence type="ECO:0000256" key="12">
    <source>
        <dbReference type="SAM" id="MobiDB-lite"/>
    </source>
</evidence>
<evidence type="ECO:0000256" key="4">
    <source>
        <dbReference type="ARBA" id="ARBA00015399"/>
    </source>
</evidence>
<comment type="similarity">
    <text evidence="2 11">Belongs to the HEATR1/UTP10 family.</text>
</comment>
<organism evidence="14 15">
    <name type="scientific">Massariosphaeria phaeospora</name>
    <dbReference type="NCBI Taxonomy" id="100035"/>
    <lineage>
        <taxon>Eukaryota</taxon>
        <taxon>Fungi</taxon>
        <taxon>Dikarya</taxon>
        <taxon>Ascomycota</taxon>
        <taxon>Pezizomycotina</taxon>
        <taxon>Dothideomycetes</taxon>
        <taxon>Pleosporomycetidae</taxon>
        <taxon>Pleosporales</taxon>
        <taxon>Pleosporales incertae sedis</taxon>
        <taxon>Massariosphaeria</taxon>
    </lineage>
</organism>
<keyword evidence="7 11" id="KW-0539">Nucleus</keyword>
<evidence type="ECO:0000256" key="8">
    <source>
        <dbReference type="ARBA" id="ARBA00023274"/>
    </source>
</evidence>
<dbReference type="PANTHER" id="PTHR13457:SF1">
    <property type="entry name" value="HEAT REPEAT-CONTAINING PROTEIN 1"/>
    <property type="match status" value="1"/>
</dbReference>
<evidence type="ECO:0000256" key="7">
    <source>
        <dbReference type="ARBA" id="ARBA00023242"/>
    </source>
</evidence>
<dbReference type="InterPro" id="IPR011989">
    <property type="entry name" value="ARM-like"/>
</dbReference>
<dbReference type="InterPro" id="IPR016024">
    <property type="entry name" value="ARM-type_fold"/>
</dbReference>
<evidence type="ECO:0000256" key="2">
    <source>
        <dbReference type="ARBA" id="ARBA00010559"/>
    </source>
</evidence>
<evidence type="ECO:0000256" key="9">
    <source>
        <dbReference type="ARBA" id="ARBA00025076"/>
    </source>
</evidence>
<comment type="subunit">
    <text evidence="3 11">Component of the ribosomal small subunit (SSU) processome.</text>
</comment>
<dbReference type="EMBL" id="JAADJZ010000006">
    <property type="protein sequence ID" value="KAF2873931.1"/>
    <property type="molecule type" value="Genomic_DNA"/>
</dbReference>
<evidence type="ECO:0000313" key="15">
    <source>
        <dbReference type="Proteomes" id="UP000481861"/>
    </source>
</evidence>
<dbReference type="Pfam" id="PF08146">
    <property type="entry name" value="BP28CT"/>
    <property type="match status" value="1"/>
</dbReference>
<dbReference type="GO" id="GO:0032040">
    <property type="term" value="C:small-subunit processome"/>
    <property type="evidence" value="ECO:0007669"/>
    <property type="project" value="TreeGrafter"/>
</dbReference>
<keyword evidence="5 11" id="KW-0690">Ribosome biogenesis</keyword>
<dbReference type="GO" id="GO:0000462">
    <property type="term" value="P:maturation of SSU-rRNA from tricistronic rRNA transcript (SSU-rRNA, 5.8S rRNA, LSU-rRNA)"/>
    <property type="evidence" value="ECO:0007669"/>
    <property type="project" value="TreeGrafter"/>
</dbReference>
<dbReference type="OrthoDB" id="31183at2759"/>
<dbReference type="SMART" id="SM01036">
    <property type="entry name" value="BP28CT"/>
    <property type="match status" value="1"/>
</dbReference>
<dbReference type="InterPro" id="IPR021133">
    <property type="entry name" value="HEAT_type_2"/>
</dbReference>
<dbReference type="InterPro" id="IPR040191">
    <property type="entry name" value="UTP10"/>
</dbReference>
<dbReference type="GO" id="GO:0045943">
    <property type="term" value="P:positive regulation of transcription by RNA polymerase I"/>
    <property type="evidence" value="ECO:0007669"/>
    <property type="project" value="TreeGrafter"/>
</dbReference>
<dbReference type="Proteomes" id="UP000481861">
    <property type="component" value="Unassembled WGS sequence"/>
</dbReference>
<evidence type="ECO:0000256" key="11">
    <source>
        <dbReference type="RuleBase" id="RU367065"/>
    </source>
</evidence>
<dbReference type="InterPro" id="IPR022125">
    <property type="entry name" value="U3snoRNP10_N"/>
</dbReference>
<dbReference type="PANTHER" id="PTHR13457">
    <property type="entry name" value="BAP28"/>
    <property type="match status" value="1"/>
</dbReference>
<comment type="caution">
    <text evidence="14">The sequence shown here is derived from an EMBL/GenBank/DDBJ whole genome shotgun (WGS) entry which is preliminary data.</text>
</comment>
<evidence type="ECO:0000256" key="6">
    <source>
        <dbReference type="ARBA" id="ARBA00022552"/>
    </source>
</evidence>
<dbReference type="Pfam" id="PF12397">
    <property type="entry name" value="U3snoRNP10"/>
    <property type="match status" value="1"/>
</dbReference>
<gene>
    <name evidence="14" type="ORF">BDV95DRAFT_626828</name>
</gene>
<evidence type="ECO:0000256" key="1">
    <source>
        <dbReference type="ARBA" id="ARBA00004604"/>
    </source>
</evidence>
<dbReference type="Gene3D" id="1.25.10.10">
    <property type="entry name" value="Leucine-rich Repeat Variant"/>
    <property type="match status" value="2"/>
</dbReference>
<keyword evidence="6 11" id="KW-0698">rRNA processing</keyword>
<dbReference type="GO" id="GO:0030686">
    <property type="term" value="C:90S preribosome"/>
    <property type="evidence" value="ECO:0007669"/>
    <property type="project" value="TreeGrafter"/>
</dbReference>
<feature type="region of interest" description="Disordered" evidence="12">
    <location>
        <begin position="868"/>
        <end position="895"/>
    </location>
</feature>
<name>A0A7C8ICS9_9PLEO</name>
<evidence type="ECO:0000256" key="10">
    <source>
        <dbReference type="PROSITE-ProRule" id="PRU00103"/>
    </source>
</evidence>
<dbReference type="SUPFAM" id="SSF48371">
    <property type="entry name" value="ARM repeat"/>
    <property type="match status" value="2"/>
</dbReference>
<feature type="domain" description="BP28 C-terminal" evidence="13">
    <location>
        <begin position="1500"/>
        <end position="1645"/>
    </location>
</feature>
<dbReference type="PROSITE" id="PS50077">
    <property type="entry name" value="HEAT_REPEAT"/>
    <property type="match status" value="1"/>
</dbReference>
<evidence type="ECO:0000256" key="3">
    <source>
        <dbReference type="ARBA" id="ARBA00011399"/>
    </source>
</evidence>
<dbReference type="GO" id="GO:0034455">
    <property type="term" value="C:t-UTP complex"/>
    <property type="evidence" value="ECO:0007669"/>
    <property type="project" value="TreeGrafter"/>
</dbReference>
<accession>A0A7C8ICS9</accession>
<sequence>MTSLQKQLATIAASSTHQLDLKAQKAAHGRSLLFEPKVAASQSFENIYLICYDGYRDLCALDPRFVQFSRSLFSEQSKVEDRTQMTKKENDKLNTVLEAFLTLVGPRLLLKTAEKALEWLVRRFRIHEYNTEPLVLTYLPYHNTPQFLALLSILPANPPPALRFLSPYIKSPMNPPRQAIIYNAVNTPAFFNALQNYTVRVLQASHQGSSLISFWSSVTTQTIDAILDYSQSGRREIQDQKTEQLLLRILPVLNECLKISHGPETVTATYMIVIVLATKAALEDKVLDSLMEAVILSQQKDTFEACIMCLAIIAEERSSVQIPGPVIKRLLRVPTLPQSLVTLSRNCRVERLTLGCALGALEGIGPAINSNEKSSIFRTTMESGLLNHAQVSLALSALLRRLRSSEPGSSQHGQLLQLVNNLSESNDTSKILQDLMKEHEQDYQLLGISLHQQSKGDSHSITSEDEDMLDVGEDAWLNGDQSLITLPVITETNFLSSISSKTFQELAEVFKSVITSDQPVNKFLGSKPLRRDEAFNSHLFLSFLVRSWCSSMSASARVVAIRATTVLFRKHPSSLDMQVLIPYLLYALADPSPTVRRSAATCVAALSVTSTTLKSESKTEIWGAEIYGKDAPKMVLLERDQTRDLLSLVVAPILEECVLDAKFVMTSLKDVLEGKQQSKNHGKHSLKSSARNSALSFLASHVALTPLLRVRLRLLPLLNFLGKQTTNIRATVLLPVVRNWCALSHAETQSQLELEQLNLADANYVHINSLLAREPGSVQILMDILSGNVTTERTDIMEVAFDHLNTNWPSFKSESRLSLSQCLLDLSLKEAGTDMTELCRARSLETLRSVRLDTAVLQSFLDSVPAAVQMPEGPPTKKRRRTSRTEAARVEHQSPDEVSRLLPRLTLVLELVEGSDTAEHTGLFKNLFAMLGELQALKQQAGSELVYLQSLILGSLTPIVNKLKEGKDSADYETSVRADLLIDCIRHSPSPQVQNAALLLIASLASWVPELILHNLMPIFTFIGSTLLRQKDDYSAHVVDQTISRVVPQLAMSLRRKNKNFLIGVADLLLSFTAAFEHIPQHRRLKLFSELARTLGPEESLPAITALLFDKYPAGPGQKKFATDLLLMFNPIVTLETFKGYLHLVTDAVGPNRKISDTLFSLSAKKPPQVENTINNLLSSLAELAADQELRRHVGKAFHRKTEPARPRAIFANIAEMTVKLSKRVAERNRVYESCRHVLGNCLDLLPTIDLVKSAELLLVSSDAQVQVAAIKSVEVRTETVLQNDQAAVSSLLTFLAKIEDILQQSEEIEVKIVAVSCIDRIVERFGKKDVAAVSAIAQTLSSAHALANNDDRLRVLSLLCFTSMVDVLEDEAIPFLPTILPVAFKYLEAAIEQNRPALHNAVYTLLSDIVARLGFMFSQEYMIPALKLSQRSAAAAFAAVGDVCDESRTQFYESISKHIGARETFAAIKATWADAISQGFEASHEQLQLVLSTIERQSKSNLIKASSSMFSLFLDVFDIRKAVSSRGDSGFEIEEVEKLEDDLNESVLTMTLKLNDATFRPFFVQLADFASSFKSDKSRSVTFFKFLAVFFDRFKSIVTSYSSYIVEQASDLLAYISEVQDEPQLKKAVLNALHKAFEYDQDGFWQAPSHSGPIMKPLLKQLTIGSAEDLTESVIPAITELAAASSSSMDSHREMNAVLLKYMRADEAKTRLATVKCEQGLTKRLGEEWLGLLPEMLPFISELRDDDDEMVERETQRWITMVEEVLGEDLDAMLQ</sequence>
<keyword evidence="8 11" id="KW-0687">Ribonucleoprotein</keyword>
<evidence type="ECO:0000256" key="5">
    <source>
        <dbReference type="ARBA" id="ARBA00022517"/>
    </source>
</evidence>
<dbReference type="InterPro" id="IPR012954">
    <property type="entry name" value="BP28_C_dom"/>
</dbReference>
<evidence type="ECO:0000259" key="13">
    <source>
        <dbReference type="SMART" id="SM01036"/>
    </source>
</evidence>
<feature type="repeat" description="HEAT" evidence="10">
    <location>
        <begin position="580"/>
        <end position="618"/>
    </location>
</feature>
<reference evidence="14 15" key="1">
    <citation type="submission" date="2020-01" db="EMBL/GenBank/DDBJ databases">
        <authorList>
            <consortium name="DOE Joint Genome Institute"/>
            <person name="Haridas S."/>
            <person name="Albert R."/>
            <person name="Binder M."/>
            <person name="Bloem J."/>
            <person name="Labutti K."/>
            <person name="Salamov A."/>
            <person name="Andreopoulos B."/>
            <person name="Baker S.E."/>
            <person name="Barry K."/>
            <person name="Bills G."/>
            <person name="Bluhm B.H."/>
            <person name="Cannon C."/>
            <person name="Castanera R."/>
            <person name="Culley D.E."/>
            <person name="Daum C."/>
            <person name="Ezra D."/>
            <person name="Gonzalez J.B."/>
            <person name="Henrissat B."/>
            <person name="Kuo A."/>
            <person name="Liang C."/>
            <person name="Lipzen A."/>
            <person name="Lutzoni F."/>
            <person name="Magnuson J."/>
            <person name="Mondo S."/>
            <person name="Nolan M."/>
            <person name="Ohm R."/>
            <person name="Pangilinan J."/>
            <person name="Park H.-J.H."/>
            <person name="Ramirez L."/>
            <person name="Alfaro M."/>
            <person name="Sun H."/>
            <person name="Tritt A."/>
            <person name="Yoshinaga Y."/>
            <person name="Zwiers L.-H.L."/>
            <person name="Turgeon B.G."/>
            <person name="Goodwin S.B."/>
            <person name="Spatafora J.W."/>
            <person name="Crous P.W."/>
            <person name="Grigoriev I.V."/>
        </authorList>
    </citation>
    <scope>NUCLEOTIDE SEQUENCE [LARGE SCALE GENOMIC DNA]</scope>
    <source>
        <strain evidence="14 15">CBS 611.86</strain>
    </source>
</reference>
<proteinExistence type="inferred from homology"/>